<accession>A0A8J3LGE1</accession>
<dbReference type="InterPro" id="IPR036514">
    <property type="entry name" value="SGNH_hydro_sf"/>
</dbReference>
<dbReference type="Gene3D" id="3.40.50.1000">
    <property type="entry name" value="HAD superfamily/HAD-like"/>
    <property type="match status" value="1"/>
</dbReference>
<keyword evidence="2" id="KW-1185">Reference proteome</keyword>
<dbReference type="Proteomes" id="UP000660339">
    <property type="component" value="Unassembled WGS sequence"/>
</dbReference>
<dbReference type="RefSeq" id="WP_166379328.1">
    <property type="nucleotide sequence ID" value="NZ_BAAATT010000005.1"/>
</dbReference>
<dbReference type="InterPro" id="IPR010037">
    <property type="entry name" value="FkbH_domain"/>
</dbReference>
<sequence>MTTENDVLARVRALRDPAAPADPDLLADLATLSTPKALREAGRGLAAVAPVRFTPDGRTVRPLRVAVAATFTAENIAPILHAELLRAGIAPQLHVCGFDQLLVELSDPGSDLAAFAPDVTLCLLHDGALLPRDWDPTDLTTLTDATGHRLDMIEHAVAGFTQRTTGTVVLHTVPLARNQQRRVISYGGRAALGRAWRAVNQHLLDLPTRHPAVHVLDFEALLADHPGPVRDDRLYRFASMAWTIGAEAAYAREAAAFCRVTAGLSAKLAIVDLDNTLWGGVLGDDGPEGIQVGGAYPGNCYTDLQQSLQALRRQGVLLAVCSKNEQANVDAVLAAHPELTLRPDDFVATVANWGRKDHNIRQIVQTLNIGLDSVVFVDDSSFECELVAREIPEVRVVRLSGDPAGHAAAVLEPQFFGALATTATDRERTGMYRARADREQFAASFVSTGDYLAGLGLTVTVTPADEYTLPRIVQLAARTNQFNLHPRAHGEPRTREMAASADHLVLGFEVADRFGREGLVGAAWVATAGDRWTIENFVLSCRVFSRGVEQAVLAHLAALARGAAADTLAADYRRGDRNKAAASLVETFTEGADTDGVTAYTLDLSAAVPAVPAWITLEWKEPAHV</sequence>
<dbReference type="InterPro" id="IPR036412">
    <property type="entry name" value="HAD-like_sf"/>
</dbReference>
<dbReference type="InterPro" id="IPR010033">
    <property type="entry name" value="HAD_SF_ppase_IIIC"/>
</dbReference>
<dbReference type="Gene3D" id="3.40.50.1110">
    <property type="entry name" value="SGNH hydrolase"/>
    <property type="match status" value="1"/>
</dbReference>
<dbReference type="SUPFAM" id="SSF56784">
    <property type="entry name" value="HAD-like"/>
    <property type="match status" value="1"/>
</dbReference>
<gene>
    <name evidence="1" type="ORF">Cme02nite_33860</name>
</gene>
<evidence type="ECO:0000313" key="1">
    <source>
        <dbReference type="EMBL" id="GIG15054.1"/>
    </source>
</evidence>
<name>A0A8J3LGE1_9ACTN</name>
<dbReference type="NCBIfam" id="TIGR01681">
    <property type="entry name" value="HAD-SF-IIIC"/>
    <property type="match status" value="1"/>
</dbReference>
<proteinExistence type="predicted"/>
<dbReference type="EMBL" id="BONJ01000019">
    <property type="protein sequence ID" value="GIG15054.1"/>
    <property type="molecule type" value="Genomic_DNA"/>
</dbReference>
<comment type="caution">
    <text evidence="1">The sequence shown here is derived from an EMBL/GenBank/DDBJ whole genome shotgun (WGS) entry which is preliminary data.</text>
</comment>
<evidence type="ECO:0000313" key="2">
    <source>
        <dbReference type="Proteomes" id="UP000660339"/>
    </source>
</evidence>
<dbReference type="InterPro" id="IPR023214">
    <property type="entry name" value="HAD_sf"/>
</dbReference>
<reference evidence="1" key="1">
    <citation type="submission" date="2021-01" db="EMBL/GenBank/DDBJ databases">
        <title>Whole genome shotgun sequence of Catellatospora methionotrophica NBRC 14553.</title>
        <authorList>
            <person name="Komaki H."/>
            <person name="Tamura T."/>
        </authorList>
    </citation>
    <scope>NUCLEOTIDE SEQUENCE</scope>
    <source>
        <strain evidence="1">NBRC 14553</strain>
    </source>
</reference>
<organism evidence="1 2">
    <name type="scientific">Catellatospora methionotrophica</name>
    <dbReference type="NCBI Taxonomy" id="121620"/>
    <lineage>
        <taxon>Bacteria</taxon>
        <taxon>Bacillati</taxon>
        <taxon>Actinomycetota</taxon>
        <taxon>Actinomycetes</taxon>
        <taxon>Micromonosporales</taxon>
        <taxon>Micromonosporaceae</taxon>
        <taxon>Catellatospora</taxon>
    </lineage>
</organism>
<dbReference type="AlphaFoldDB" id="A0A8J3LGE1"/>
<protein>
    <submittedName>
        <fullName evidence="1">HAD-superfamily phosphatase, subfamily IIIC:FkbH</fullName>
    </submittedName>
</protein>
<dbReference type="NCBIfam" id="TIGR01686">
    <property type="entry name" value="FkbH"/>
    <property type="match status" value="1"/>
</dbReference>